<keyword evidence="4" id="KW-0597">Phosphoprotein</keyword>
<dbReference type="InterPro" id="IPR036890">
    <property type="entry name" value="HATPase_C_sf"/>
</dbReference>
<evidence type="ECO:0000256" key="4">
    <source>
        <dbReference type="ARBA" id="ARBA00022553"/>
    </source>
</evidence>
<evidence type="ECO:0000256" key="10">
    <source>
        <dbReference type="ARBA" id="ARBA00023136"/>
    </source>
</evidence>
<dbReference type="FunFam" id="1.10.287.130:FF:000014">
    <property type="entry name" value="Signal transduction histidine-protein kinase BaeS"/>
    <property type="match status" value="1"/>
</dbReference>
<keyword evidence="6 11" id="KW-0812">Transmembrane</keyword>
<dbReference type="EMBL" id="CP032702">
    <property type="protein sequence ID" value="QDY42419.1"/>
    <property type="molecule type" value="Genomic_DNA"/>
</dbReference>
<dbReference type="PRINTS" id="PR00344">
    <property type="entry name" value="BCTRLSENSOR"/>
</dbReference>
<dbReference type="SMART" id="SM00388">
    <property type="entry name" value="HisKA"/>
    <property type="match status" value="1"/>
</dbReference>
<proteinExistence type="predicted"/>
<dbReference type="PANTHER" id="PTHR45436:SF5">
    <property type="entry name" value="SENSOR HISTIDINE KINASE TRCS"/>
    <property type="match status" value="1"/>
</dbReference>
<name>A0A518XE47_9GAMM</name>
<dbReference type="Pfam" id="PF00512">
    <property type="entry name" value="HisKA"/>
    <property type="match status" value="1"/>
</dbReference>
<evidence type="ECO:0000256" key="7">
    <source>
        <dbReference type="ARBA" id="ARBA00022777"/>
    </source>
</evidence>
<dbReference type="SUPFAM" id="SSF158472">
    <property type="entry name" value="HAMP domain-like"/>
    <property type="match status" value="1"/>
</dbReference>
<dbReference type="SMART" id="SM00304">
    <property type="entry name" value="HAMP"/>
    <property type="match status" value="1"/>
</dbReference>
<organism evidence="14 15">
    <name type="scientific">Candidatus Pantoea soli</name>
    <dbReference type="NCBI Taxonomy" id="3098669"/>
    <lineage>
        <taxon>Bacteria</taxon>
        <taxon>Pseudomonadati</taxon>
        <taxon>Pseudomonadota</taxon>
        <taxon>Gammaproteobacteria</taxon>
        <taxon>Enterobacterales</taxon>
        <taxon>Erwiniaceae</taxon>
        <taxon>Pantoea</taxon>
    </lineage>
</organism>
<dbReference type="RefSeq" id="WP_145888945.1">
    <property type="nucleotide sequence ID" value="NZ_CP032702.1"/>
</dbReference>
<dbReference type="InterPro" id="IPR004358">
    <property type="entry name" value="Sig_transdc_His_kin-like_C"/>
</dbReference>
<evidence type="ECO:0000256" key="3">
    <source>
        <dbReference type="ARBA" id="ARBA00012438"/>
    </source>
</evidence>
<dbReference type="OrthoDB" id="9804645at2"/>
<feature type="transmembrane region" description="Helical" evidence="11">
    <location>
        <begin position="12"/>
        <end position="32"/>
    </location>
</feature>
<reference evidence="14 15" key="1">
    <citation type="submission" date="2018-10" db="EMBL/GenBank/DDBJ databases">
        <title>Genome Sequencing of Pantoea dispersa DSM 32899.</title>
        <authorList>
            <person name="Nawrath M."/>
            <person name="Ottenheim C."/>
            <person name="Wilm A."/>
            <person name="Zimmermann W."/>
            <person name="Wu J.C."/>
        </authorList>
    </citation>
    <scope>NUCLEOTIDE SEQUENCE [LARGE SCALE GENOMIC DNA]</scope>
    <source>
        <strain evidence="14 15">DSM 32899</strain>
    </source>
</reference>
<dbReference type="Gene3D" id="1.10.287.130">
    <property type="match status" value="1"/>
</dbReference>
<feature type="domain" description="HAMP" evidence="13">
    <location>
        <begin position="186"/>
        <end position="238"/>
    </location>
</feature>
<dbReference type="SUPFAM" id="SSF55874">
    <property type="entry name" value="ATPase domain of HSP90 chaperone/DNA topoisomerase II/histidine kinase"/>
    <property type="match status" value="1"/>
</dbReference>
<keyword evidence="7 14" id="KW-0418">Kinase</keyword>
<keyword evidence="9" id="KW-0902">Two-component regulatory system</keyword>
<comment type="subcellular location">
    <subcellularLocation>
        <location evidence="2">Membrane</location>
    </subcellularLocation>
</comment>
<dbReference type="NCBIfam" id="NF012163">
    <property type="entry name" value="BaeS_SmeS"/>
    <property type="match status" value="1"/>
</dbReference>
<dbReference type="InterPro" id="IPR036097">
    <property type="entry name" value="HisK_dim/P_sf"/>
</dbReference>
<dbReference type="Gene3D" id="3.30.565.10">
    <property type="entry name" value="Histidine kinase-like ATPase, C-terminal domain"/>
    <property type="match status" value="1"/>
</dbReference>
<dbReference type="CDD" id="cd06225">
    <property type="entry name" value="HAMP"/>
    <property type="match status" value="1"/>
</dbReference>
<dbReference type="CDD" id="cd00082">
    <property type="entry name" value="HisKA"/>
    <property type="match status" value="1"/>
</dbReference>
<dbReference type="Proteomes" id="UP000319411">
    <property type="component" value="Chromosome"/>
</dbReference>
<dbReference type="InterPro" id="IPR003661">
    <property type="entry name" value="HisK_dim/P_dom"/>
</dbReference>
<dbReference type="InterPro" id="IPR003594">
    <property type="entry name" value="HATPase_dom"/>
</dbReference>
<dbReference type="Pfam" id="PF00672">
    <property type="entry name" value="HAMP"/>
    <property type="match status" value="1"/>
</dbReference>
<dbReference type="AlphaFoldDB" id="A0A518XE47"/>
<evidence type="ECO:0000259" key="12">
    <source>
        <dbReference type="PROSITE" id="PS50109"/>
    </source>
</evidence>
<dbReference type="Gene3D" id="6.10.340.10">
    <property type="match status" value="1"/>
</dbReference>
<evidence type="ECO:0000256" key="9">
    <source>
        <dbReference type="ARBA" id="ARBA00023012"/>
    </source>
</evidence>
<dbReference type="PROSITE" id="PS50109">
    <property type="entry name" value="HIS_KIN"/>
    <property type="match status" value="1"/>
</dbReference>
<evidence type="ECO:0000256" key="6">
    <source>
        <dbReference type="ARBA" id="ARBA00022692"/>
    </source>
</evidence>
<evidence type="ECO:0000256" key="1">
    <source>
        <dbReference type="ARBA" id="ARBA00000085"/>
    </source>
</evidence>
<dbReference type="PANTHER" id="PTHR45436">
    <property type="entry name" value="SENSOR HISTIDINE KINASE YKOH"/>
    <property type="match status" value="1"/>
</dbReference>
<dbReference type="InterPro" id="IPR050428">
    <property type="entry name" value="TCS_sensor_his_kinase"/>
</dbReference>
<dbReference type="GO" id="GO:0000155">
    <property type="term" value="F:phosphorelay sensor kinase activity"/>
    <property type="evidence" value="ECO:0007669"/>
    <property type="project" value="InterPro"/>
</dbReference>
<evidence type="ECO:0000313" key="15">
    <source>
        <dbReference type="Proteomes" id="UP000319411"/>
    </source>
</evidence>
<dbReference type="EC" id="2.7.13.3" evidence="3"/>
<evidence type="ECO:0000256" key="11">
    <source>
        <dbReference type="SAM" id="Phobius"/>
    </source>
</evidence>
<sequence>MKQPLRLGISAKLFMAIFSTCMLVIITMHWGVRLSFEHGFVDYIKKGNEQRLTLLSDALADQYEQHGSWDFLRHNDRLIFTILRSLEQNPGSNNQLPPHGWRTQFWIIDQQYKVLSGPRAPVPPEGSRRSITTSNGKVVGWVIASPAERLTRSTDINFDRQQRQTNWMIVGLTTLLAALVTWLLARGLLAPVKRLVDGTHQLAAGKFATRVEVGSSDEIGQLARDFNQLARSLEKNESNRRAFMADISHELRTPLAILRGELEAMQDGVRRLTPEAITSLQSEVVVLTKLVEDLHQLSLSDAGALAYRKQPLDLVNLLEVVAGSFGARYRSRDLTLSLALPAAASSFGDPDRLMQLFTNLLENSLRYTDAGGTVRVSMQQSGEQWQLHFADSAPGVEGEQQARLFERFFRAESSRNRASGGSGLGLAICKNIVEAHGGTISAAHSDLGGLQITLNLPYVPHQTSL</sequence>
<feature type="domain" description="Histidine kinase" evidence="12">
    <location>
        <begin position="246"/>
        <end position="460"/>
    </location>
</feature>
<keyword evidence="15" id="KW-1185">Reference proteome</keyword>
<accession>A0A518XE47</accession>
<dbReference type="NCBIfam" id="NF007837">
    <property type="entry name" value="PRK10549.1"/>
    <property type="match status" value="1"/>
</dbReference>
<dbReference type="GO" id="GO:0005886">
    <property type="term" value="C:plasma membrane"/>
    <property type="evidence" value="ECO:0007669"/>
    <property type="project" value="UniProtKB-ARBA"/>
</dbReference>
<evidence type="ECO:0000313" key="14">
    <source>
        <dbReference type="EMBL" id="QDY42419.1"/>
    </source>
</evidence>
<gene>
    <name evidence="14" type="primary">baeS</name>
    <name evidence="14" type="ORF">D8B20_11180</name>
</gene>
<dbReference type="SUPFAM" id="SSF47384">
    <property type="entry name" value="Homodimeric domain of signal transducing histidine kinase"/>
    <property type="match status" value="1"/>
</dbReference>
<evidence type="ECO:0000256" key="8">
    <source>
        <dbReference type="ARBA" id="ARBA00022989"/>
    </source>
</evidence>
<dbReference type="PROSITE" id="PS50885">
    <property type="entry name" value="HAMP"/>
    <property type="match status" value="1"/>
</dbReference>
<dbReference type="KEGG" id="pdis:D8B20_11180"/>
<dbReference type="InterPro" id="IPR005467">
    <property type="entry name" value="His_kinase_dom"/>
</dbReference>
<comment type="catalytic activity">
    <reaction evidence="1">
        <text>ATP + protein L-histidine = ADP + protein N-phospho-L-histidine.</text>
        <dbReference type="EC" id="2.7.13.3"/>
    </reaction>
</comment>
<keyword evidence="8 11" id="KW-1133">Transmembrane helix</keyword>
<dbReference type="FunFam" id="3.30.565.10:FF:000006">
    <property type="entry name" value="Sensor histidine kinase WalK"/>
    <property type="match status" value="1"/>
</dbReference>
<dbReference type="InterPro" id="IPR003660">
    <property type="entry name" value="HAMP_dom"/>
</dbReference>
<protein>
    <recommendedName>
        <fullName evidence="3">histidine kinase</fullName>
        <ecNumber evidence="3">2.7.13.3</ecNumber>
    </recommendedName>
</protein>
<dbReference type="SMART" id="SM00387">
    <property type="entry name" value="HATPase_c"/>
    <property type="match status" value="1"/>
</dbReference>
<evidence type="ECO:0000256" key="5">
    <source>
        <dbReference type="ARBA" id="ARBA00022679"/>
    </source>
</evidence>
<dbReference type="Pfam" id="PF02518">
    <property type="entry name" value="HATPase_c"/>
    <property type="match status" value="1"/>
</dbReference>
<evidence type="ECO:0000256" key="2">
    <source>
        <dbReference type="ARBA" id="ARBA00004370"/>
    </source>
</evidence>
<keyword evidence="5" id="KW-0808">Transferase</keyword>
<evidence type="ECO:0000259" key="13">
    <source>
        <dbReference type="PROSITE" id="PS50885"/>
    </source>
</evidence>
<keyword evidence="10 11" id="KW-0472">Membrane</keyword>